<dbReference type="EMBL" id="JAUHQB010000007">
    <property type="protein sequence ID" value="MDN4483925.1"/>
    <property type="molecule type" value="Genomic_DNA"/>
</dbReference>
<gene>
    <name evidence="4" type="ORF">QQ002_10290</name>
</gene>
<dbReference type="Pfam" id="PF01844">
    <property type="entry name" value="HNH"/>
    <property type="match status" value="1"/>
</dbReference>
<dbReference type="Pfam" id="PF02720">
    <property type="entry name" value="DUF222"/>
    <property type="match status" value="1"/>
</dbReference>
<dbReference type="GO" id="GO:0004519">
    <property type="term" value="F:endonuclease activity"/>
    <property type="evidence" value="ECO:0007669"/>
    <property type="project" value="InterPro"/>
</dbReference>
<evidence type="ECO:0000256" key="1">
    <source>
        <dbReference type="ARBA" id="ARBA00023450"/>
    </source>
</evidence>
<feature type="compositionally biased region" description="Polar residues" evidence="2">
    <location>
        <begin position="509"/>
        <end position="519"/>
    </location>
</feature>
<evidence type="ECO:0000313" key="5">
    <source>
        <dbReference type="Proteomes" id="UP001172756"/>
    </source>
</evidence>
<dbReference type="InterPro" id="IPR003615">
    <property type="entry name" value="HNH_nuc"/>
</dbReference>
<comment type="similarity">
    <text evidence="1">Belongs to the Rv1128c/1148c/1588c/1702c/1945/3466 family.</text>
</comment>
<organism evidence="4 5">
    <name type="scientific">Demequina lignilytica</name>
    <dbReference type="NCBI Taxonomy" id="3051663"/>
    <lineage>
        <taxon>Bacteria</taxon>
        <taxon>Bacillati</taxon>
        <taxon>Actinomycetota</taxon>
        <taxon>Actinomycetes</taxon>
        <taxon>Micrococcales</taxon>
        <taxon>Demequinaceae</taxon>
        <taxon>Demequina</taxon>
    </lineage>
</organism>
<dbReference type="Proteomes" id="UP001172756">
    <property type="component" value="Unassembled WGS sequence"/>
</dbReference>
<dbReference type="InterPro" id="IPR002711">
    <property type="entry name" value="HNH"/>
</dbReference>
<protein>
    <submittedName>
        <fullName evidence="4">DUF222 domain-containing protein</fullName>
    </submittedName>
</protein>
<name>A0AB35MJW2_9MICO</name>
<dbReference type="Gene3D" id="1.10.30.50">
    <property type="match status" value="1"/>
</dbReference>
<evidence type="ECO:0000259" key="3">
    <source>
        <dbReference type="SMART" id="SM00507"/>
    </source>
</evidence>
<sequence>MLISADRVAPLADAVGRLDACETSDLRRPEVLEALEACGRLAAAARLPLAIMAAEVAARSPRDASSLARREGYSSAERLIAARCGISIAEAIRLIEAGRAFMTPDDAGPGGGGGEPEGGGGGNPDGGGPDDPDDDPPPPPPPPPLGPVAAALRDGRISTDAAALIRETLRALSDPTLPGALGPEERLAMERDLVGRACSLDLRDLRACCARLRASHDARSRAERERRLRAQRHLTFTEQSDGMVLLQARLDPESALPVRAWFDAQFKRTLQAAKESGVPDSRSSGQIRADLMVQLANHGLRCDSPGDRAPAQVIVHVELESLRSGLGEVRPETAGLPLSVESVRRMCADLEIIPAVLGSRSLPLDVGRRVRPFSAAQRRALAVRDGGCAWCGAPAAWCEAHHIVPWARGGGTDLSNGVLLCRGCHLRIHDTGWEVEVRGEEVVFIPPPEVDAGREPRPAARQRTAAPRGGRDRGDPAGGVPTEQARHAVTVHVSTRDGGDDGEDGAAETKTQPGTGALW</sequence>
<evidence type="ECO:0000313" key="4">
    <source>
        <dbReference type="EMBL" id="MDN4483925.1"/>
    </source>
</evidence>
<dbReference type="AlphaFoldDB" id="A0AB35MJW2"/>
<feature type="compositionally biased region" description="Pro residues" evidence="2">
    <location>
        <begin position="137"/>
        <end position="146"/>
    </location>
</feature>
<dbReference type="CDD" id="cd00085">
    <property type="entry name" value="HNHc"/>
    <property type="match status" value="1"/>
</dbReference>
<proteinExistence type="inferred from homology"/>
<reference evidence="4 5" key="1">
    <citation type="submission" date="2023-06" db="EMBL/GenBank/DDBJ databases">
        <title>SYSU T0a273.</title>
        <authorList>
            <person name="Gao L."/>
            <person name="Fang B.-Z."/>
            <person name="Li W.-J."/>
        </authorList>
    </citation>
    <scope>NUCLEOTIDE SEQUENCE [LARGE SCALE GENOMIC DNA]</scope>
    <source>
        <strain evidence="4 5">SYSU T0a273</strain>
    </source>
</reference>
<dbReference type="GO" id="GO:0008270">
    <property type="term" value="F:zinc ion binding"/>
    <property type="evidence" value="ECO:0007669"/>
    <property type="project" value="InterPro"/>
</dbReference>
<feature type="region of interest" description="Disordered" evidence="2">
    <location>
        <begin position="447"/>
        <end position="519"/>
    </location>
</feature>
<feature type="region of interest" description="Disordered" evidence="2">
    <location>
        <begin position="102"/>
        <end position="150"/>
    </location>
</feature>
<dbReference type="SMART" id="SM00507">
    <property type="entry name" value="HNHc"/>
    <property type="match status" value="1"/>
</dbReference>
<accession>A0AB35MJW2</accession>
<feature type="compositionally biased region" description="Gly residues" evidence="2">
    <location>
        <begin position="108"/>
        <end position="127"/>
    </location>
</feature>
<dbReference type="RefSeq" id="WP_301160646.1">
    <property type="nucleotide sequence ID" value="NZ_JAUHQB010000007.1"/>
</dbReference>
<dbReference type="InterPro" id="IPR003870">
    <property type="entry name" value="DUF222"/>
</dbReference>
<feature type="domain" description="HNH nuclease" evidence="3">
    <location>
        <begin position="376"/>
        <end position="426"/>
    </location>
</feature>
<comment type="caution">
    <text evidence="4">The sequence shown here is derived from an EMBL/GenBank/DDBJ whole genome shotgun (WGS) entry which is preliminary data.</text>
</comment>
<feature type="compositionally biased region" description="Low complexity" evidence="2">
    <location>
        <begin position="459"/>
        <end position="468"/>
    </location>
</feature>
<dbReference type="GO" id="GO:0003676">
    <property type="term" value="F:nucleic acid binding"/>
    <property type="evidence" value="ECO:0007669"/>
    <property type="project" value="InterPro"/>
</dbReference>
<evidence type="ECO:0000256" key="2">
    <source>
        <dbReference type="SAM" id="MobiDB-lite"/>
    </source>
</evidence>